<keyword evidence="1" id="KW-0472">Membrane</keyword>
<evidence type="ECO:0000313" key="2">
    <source>
        <dbReference type="EMBL" id="UOG75668.1"/>
    </source>
</evidence>
<name>A0ABY4D6P8_9BACT</name>
<accession>A0ABY4D6P8</accession>
<dbReference type="RefSeq" id="WP_243799956.1">
    <property type="nucleotide sequence ID" value="NZ_CP094669.1"/>
</dbReference>
<feature type="transmembrane region" description="Helical" evidence="1">
    <location>
        <begin position="53"/>
        <end position="70"/>
    </location>
</feature>
<evidence type="ECO:0000313" key="3">
    <source>
        <dbReference type="Proteomes" id="UP000831113"/>
    </source>
</evidence>
<organism evidence="2 3">
    <name type="scientific">Hymenobacter tibetensis</name>
    <dbReference type="NCBI Taxonomy" id="497967"/>
    <lineage>
        <taxon>Bacteria</taxon>
        <taxon>Pseudomonadati</taxon>
        <taxon>Bacteroidota</taxon>
        <taxon>Cytophagia</taxon>
        <taxon>Cytophagales</taxon>
        <taxon>Hymenobacteraceae</taxon>
        <taxon>Hymenobacter</taxon>
    </lineage>
</organism>
<dbReference type="EMBL" id="CP094669">
    <property type="protein sequence ID" value="UOG75668.1"/>
    <property type="molecule type" value="Genomic_DNA"/>
</dbReference>
<protein>
    <submittedName>
        <fullName evidence="2">Uncharacterized protein</fullName>
    </submittedName>
</protein>
<sequence>MASEKTKLHYLRMALLGWLLCWVAAPAWACRVCRPRVQATIHAPDYSQNVVLILLPVAVLILLGVGLFFADSLTRRFTSALHE</sequence>
<proteinExistence type="predicted"/>
<gene>
    <name evidence="2" type="ORF">MTX78_03520</name>
</gene>
<evidence type="ECO:0000256" key="1">
    <source>
        <dbReference type="SAM" id="Phobius"/>
    </source>
</evidence>
<keyword evidence="3" id="KW-1185">Reference proteome</keyword>
<keyword evidence="1" id="KW-1133">Transmembrane helix</keyword>
<reference evidence="2 3" key="1">
    <citation type="submission" date="2022-03" db="EMBL/GenBank/DDBJ databases">
        <title>Hymenobactersp. isolated from the air.</title>
        <authorList>
            <person name="Won M."/>
            <person name="Kwon S.-W."/>
        </authorList>
    </citation>
    <scope>NUCLEOTIDE SEQUENCE [LARGE SCALE GENOMIC DNA]</scope>
    <source>
        <strain evidence="2 3">KACC 21982</strain>
    </source>
</reference>
<keyword evidence="1" id="KW-0812">Transmembrane</keyword>
<dbReference type="Proteomes" id="UP000831113">
    <property type="component" value="Chromosome"/>
</dbReference>